<protein>
    <recommendedName>
        <fullName evidence="3">Lipoprotein</fullName>
    </recommendedName>
</protein>
<dbReference type="PROSITE" id="PS51257">
    <property type="entry name" value="PROKAR_LIPOPROTEIN"/>
    <property type="match status" value="1"/>
</dbReference>
<sequence length="215" mass="23490">MRKLKLYLIWCLVVGTLVSCDKKDDSDPAPAVAQDYLPTTAGSIWTYGGSSPYTLRSTGVTKTTNNKIYYEMETQQGTSVSKSYVLKENGSYTGIGMVPGMGTLEMTILKDNVPVGQTWEQTTTTSGVGTKFTYTVVEKNVTKAVEGKTYNNVIHVKLTYGYNLDDEDFGLGEDFDLGDLGMNIEAHYYFAKGVGLILSDMGPYGQVPLVSCTVK</sequence>
<dbReference type="EMBL" id="QASA01000001">
    <property type="protein sequence ID" value="RDC62349.1"/>
    <property type="molecule type" value="Genomic_DNA"/>
</dbReference>
<gene>
    <name evidence="1" type="ORF">AHMF7616_00942</name>
</gene>
<name>A0A369QHJ1_9BACT</name>
<organism evidence="1 2">
    <name type="scientific">Adhaeribacter pallidiroseus</name>
    <dbReference type="NCBI Taxonomy" id="2072847"/>
    <lineage>
        <taxon>Bacteria</taxon>
        <taxon>Pseudomonadati</taxon>
        <taxon>Bacteroidota</taxon>
        <taxon>Cytophagia</taxon>
        <taxon>Cytophagales</taxon>
        <taxon>Hymenobacteraceae</taxon>
        <taxon>Adhaeribacter</taxon>
    </lineage>
</organism>
<comment type="caution">
    <text evidence="1">The sequence shown here is derived from an EMBL/GenBank/DDBJ whole genome shotgun (WGS) entry which is preliminary data.</text>
</comment>
<keyword evidence="2" id="KW-1185">Reference proteome</keyword>
<evidence type="ECO:0000313" key="1">
    <source>
        <dbReference type="EMBL" id="RDC62349.1"/>
    </source>
</evidence>
<dbReference type="Proteomes" id="UP000253919">
    <property type="component" value="Unassembled WGS sequence"/>
</dbReference>
<proteinExistence type="predicted"/>
<dbReference type="OrthoDB" id="849973at2"/>
<accession>A0A369QHJ1</accession>
<evidence type="ECO:0000313" key="2">
    <source>
        <dbReference type="Proteomes" id="UP000253919"/>
    </source>
</evidence>
<dbReference type="RefSeq" id="WP_115371805.1">
    <property type="nucleotide sequence ID" value="NZ_QASA01000001.1"/>
</dbReference>
<dbReference type="AlphaFoldDB" id="A0A369QHJ1"/>
<reference evidence="1 2" key="1">
    <citation type="submission" date="2018-04" db="EMBL/GenBank/DDBJ databases">
        <title>Adhaeribacter sp. HMF7616 genome sequencing and assembly.</title>
        <authorList>
            <person name="Kang H."/>
            <person name="Kang J."/>
            <person name="Cha I."/>
            <person name="Kim H."/>
            <person name="Joh K."/>
        </authorList>
    </citation>
    <scope>NUCLEOTIDE SEQUENCE [LARGE SCALE GENOMIC DNA]</scope>
    <source>
        <strain evidence="1 2">HMF7616</strain>
    </source>
</reference>
<evidence type="ECO:0008006" key="3">
    <source>
        <dbReference type="Google" id="ProtNLM"/>
    </source>
</evidence>